<evidence type="ECO:0000313" key="3">
    <source>
        <dbReference type="Proteomes" id="UP001145050"/>
    </source>
</evidence>
<dbReference type="EMBL" id="JAMQKB010000005">
    <property type="protein sequence ID" value="MDC3424388.1"/>
    <property type="molecule type" value="Genomic_DNA"/>
</dbReference>
<feature type="transmembrane region" description="Helical" evidence="1">
    <location>
        <begin position="66"/>
        <end position="90"/>
    </location>
</feature>
<dbReference type="Proteomes" id="UP001145050">
    <property type="component" value="Unassembled WGS sequence"/>
</dbReference>
<keyword evidence="1" id="KW-0472">Membrane</keyword>
<feature type="transmembrane region" description="Helical" evidence="1">
    <location>
        <begin position="129"/>
        <end position="156"/>
    </location>
</feature>
<comment type="caution">
    <text evidence="2">The sequence shown here is derived from an EMBL/GenBank/DDBJ whole genome shotgun (WGS) entry which is preliminary data.</text>
</comment>
<name>A0A9X4ANC8_9BACI</name>
<dbReference type="AlphaFoldDB" id="A0A9X4ANC8"/>
<feature type="transmembrane region" description="Helical" evidence="1">
    <location>
        <begin position="177"/>
        <end position="195"/>
    </location>
</feature>
<keyword evidence="1" id="KW-0812">Transmembrane</keyword>
<reference evidence="2" key="1">
    <citation type="submission" date="2022-06" db="EMBL/GenBank/DDBJ databases">
        <title>Aquibacillus sp. a new bacterium isolated from soil saline samples.</title>
        <authorList>
            <person name="Galisteo C."/>
            <person name="De La Haba R."/>
            <person name="Sanchez-Porro C."/>
            <person name="Ventosa A."/>
        </authorList>
    </citation>
    <scope>NUCLEOTIDE SEQUENCE</scope>
    <source>
        <strain evidence="2">3ASR75-11</strain>
    </source>
</reference>
<keyword evidence="1" id="KW-1133">Transmembrane helix</keyword>
<keyword evidence="3" id="KW-1185">Reference proteome</keyword>
<feature type="transmembrane region" description="Helical" evidence="1">
    <location>
        <begin position="102"/>
        <end position="123"/>
    </location>
</feature>
<sequence length="198" mass="21383">MTVAKLLVFPVIILFFIILTPLQALAAGDSPLPFLPQKDGTEGKSKDVGIFAEEITNYLNGQAPEISFTVTAVFAIMFLIGVIKMGYALVTKTGAVLKGSTGILIGIPILVMSIRLFFILFFTTSGPGVTLLVSVFMLLLTKAGFFAAIGMVLVGLVMRLFHKFLNHPEYARWSKRLNIGAVCLSILTAVMPMVIQGI</sequence>
<accession>A0A9X4ANC8</accession>
<dbReference type="RefSeq" id="WP_272436192.1">
    <property type="nucleotide sequence ID" value="NZ_JAMQKB010000005.1"/>
</dbReference>
<gene>
    <name evidence="2" type="ORF">NC797_07690</name>
</gene>
<evidence type="ECO:0000313" key="2">
    <source>
        <dbReference type="EMBL" id="MDC3424388.1"/>
    </source>
</evidence>
<proteinExistence type="predicted"/>
<evidence type="ECO:0000256" key="1">
    <source>
        <dbReference type="SAM" id="Phobius"/>
    </source>
</evidence>
<organism evidence="2 3">
    <name type="scientific">Terrihalobacillus insolitus</name>
    <dbReference type="NCBI Taxonomy" id="2950438"/>
    <lineage>
        <taxon>Bacteria</taxon>
        <taxon>Bacillati</taxon>
        <taxon>Bacillota</taxon>
        <taxon>Bacilli</taxon>
        <taxon>Bacillales</taxon>
        <taxon>Bacillaceae</taxon>
        <taxon>Terrihalobacillus</taxon>
    </lineage>
</organism>
<protein>
    <submittedName>
        <fullName evidence="2">Uncharacterized protein</fullName>
    </submittedName>
</protein>